<feature type="compositionally biased region" description="Basic and acidic residues" evidence="8">
    <location>
        <begin position="273"/>
        <end position="294"/>
    </location>
</feature>
<evidence type="ECO:0000313" key="11">
    <source>
        <dbReference type="EMBL" id="SFF82288.1"/>
    </source>
</evidence>
<dbReference type="GO" id="GO:0004674">
    <property type="term" value="F:protein serine/threonine kinase activity"/>
    <property type="evidence" value="ECO:0007669"/>
    <property type="project" value="UniProtKB-KW"/>
</dbReference>
<gene>
    <name evidence="11" type="ORF">SAMN05421541_12410</name>
</gene>
<dbReference type="AlphaFoldDB" id="A0A1I2LUM5"/>
<keyword evidence="9" id="KW-1133">Transmembrane helix</keyword>
<evidence type="ECO:0000256" key="6">
    <source>
        <dbReference type="ARBA" id="ARBA00022840"/>
    </source>
</evidence>
<dbReference type="Gene3D" id="3.30.200.20">
    <property type="entry name" value="Phosphorylase Kinase, domain 1"/>
    <property type="match status" value="1"/>
</dbReference>
<dbReference type="EMBL" id="FONV01000024">
    <property type="protein sequence ID" value="SFF82288.1"/>
    <property type="molecule type" value="Genomic_DNA"/>
</dbReference>
<dbReference type="Pfam" id="PF00069">
    <property type="entry name" value="Pkinase"/>
    <property type="match status" value="1"/>
</dbReference>
<keyword evidence="12" id="KW-1185">Reference proteome</keyword>
<dbReference type="PROSITE" id="PS00107">
    <property type="entry name" value="PROTEIN_KINASE_ATP"/>
    <property type="match status" value="1"/>
</dbReference>
<dbReference type="InterPro" id="IPR017441">
    <property type="entry name" value="Protein_kinase_ATP_BS"/>
</dbReference>
<keyword evidence="4 7" id="KW-0547">Nucleotide-binding</keyword>
<feature type="transmembrane region" description="Helical" evidence="9">
    <location>
        <begin position="566"/>
        <end position="584"/>
    </location>
</feature>
<keyword evidence="5 11" id="KW-0418">Kinase</keyword>
<evidence type="ECO:0000256" key="1">
    <source>
        <dbReference type="ARBA" id="ARBA00010886"/>
    </source>
</evidence>
<name>A0A1I2LUM5_9ACTN</name>
<keyword evidence="9" id="KW-0472">Membrane</keyword>
<dbReference type="InterPro" id="IPR008271">
    <property type="entry name" value="Ser/Thr_kinase_AS"/>
</dbReference>
<feature type="compositionally biased region" description="Basic and acidic residues" evidence="8">
    <location>
        <begin position="402"/>
        <end position="417"/>
    </location>
</feature>
<dbReference type="PANTHER" id="PTHR43671">
    <property type="entry name" value="SERINE/THREONINE-PROTEIN KINASE NEK"/>
    <property type="match status" value="1"/>
</dbReference>
<feature type="compositionally biased region" description="Polar residues" evidence="8">
    <location>
        <begin position="344"/>
        <end position="354"/>
    </location>
</feature>
<dbReference type="PANTHER" id="PTHR43671:SF13">
    <property type="entry name" value="SERINE_THREONINE-PROTEIN KINASE NEK2"/>
    <property type="match status" value="1"/>
</dbReference>
<feature type="region of interest" description="Disordered" evidence="8">
    <location>
        <begin position="597"/>
        <end position="616"/>
    </location>
</feature>
<comment type="similarity">
    <text evidence="1">Belongs to the protein kinase superfamily. NEK Ser/Thr protein kinase family. NIMA subfamily.</text>
</comment>
<evidence type="ECO:0000259" key="10">
    <source>
        <dbReference type="PROSITE" id="PS50011"/>
    </source>
</evidence>
<organism evidence="11 12">
    <name type="scientific">Actinoplanes philippinensis</name>
    <dbReference type="NCBI Taxonomy" id="35752"/>
    <lineage>
        <taxon>Bacteria</taxon>
        <taxon>Bacillati</taxon>
        <taxon>Actinomycetota</taxon>
        <taxon>Actinomycetes</taxon>
        <taxon>Micromonosporales</taxon>
        <taxon>Micromonosporaceae</taxon>
        <taxon>Actinoplanes</taxon>
    </lineage>
</organism>
<evidence type="ECO:0000256" key="2">
    <source>
        <dbReference type="ARBA" id="ARBA00012513"/>
    </source>
</evidence>
<dbReference type="PROSITE" id="PS00108">
    <property type="entry name" value="PROTEIN_KINASE_ST"/>
    <property type="match status" value="1"/>
</dbReference>
<dbReference type="STRING" id="35752.SAMN05421541_12410"/>
<evidence type="ECO:0000256" key="4">
    <source>
        <dbReference type="ARBA" id="ARBA00022741"/>
    </source>
</evidence>
<feature type="binding site" evidence="7">
    <location>
        <position position="42"/>
    </location>
    <ligand>
        <name>ATP</name>
        <dbReference type="ChEBI" id="CHEBI:30616"/>
    </ligand>
</feature>
<dbReference type="CDD" id="cd14014">
    <property type="entry name" value="STKc_PknB_like"/>
    <property type="match status" value="1"/>
</dbReference>
<dbReference type="Proteomes" id="UP000199645">
    <property type="component" value="Unassembled WGS sequence"/>
</dbReference>
<dbReference type="InterPro" id="IPR011009">
    <property type="entry name" value="Kinase-like_dom_sf"/>
</dbReference>
<keyword evidence="3" id="KW-0808">Transferase</keyword>
<dbReference type="GO" id="GO:0005524">
    <property type="term" value="F:ATP binding"/>
    <property type="evidence" value="ECO:0007669"/>
    <property type="project" value="UniProtKB-UniRule"/>
</dbReference>
<dbReference type="InterPro" id="IPR000719">
    <property type="entry name" value="Prot_kinase_dom"/>
</dbReference>
<dbReference type="SUPFAM" id="SSF56112">
    <property type="entry name" value="Protein kinase-like (PK-like)"/>
    <property type="match status" value="1"/>
</dbReference>
<dbReference type="InterPro" id="IPR050660">
    <property type="entry name" value="NEK_Ser/Thr_kinase"/>
</dbReference>
<accession>A0A1I2LUM5</accession>
<protein>
    <recommendedName>
        <fullName evidence="2">non-specific serine/threonine protein kinase</fullName>
        <ecNumber evidence="2">2.7.11.1</ecNumber>
    </recommendedName>
</protein>
<dbReference type="SMART" id="SM00220">
    <property type="entry name" value="S_TKc"/>
    <property type="match status" value="1"/>
</dbReference>
<proteinExistence type="inferred from homology"/>
<feature type="domain" description="Protein kinase" evidence="10">
    <location>
        <begin position="13"/>
        <end position="268"/>
    </location>
</feature>
<dbReference type="RefSeq" id="WP_177320129.1">
    <property type="nucleotide sequence ID" value="NZ_FONV01000024.1"/>
</dbReference>
<dbReference type="EC" id="2.7.11.1" evidence="2"/>
<feature type="region of interest" description="Disordered" evidence="8">
    <location>
        <begin position="272"/>
        <end position="554"/>
    </location>
</feature>
<reference evidence="11 12" key="1">
    <citation type="submission" date="2016-10" db="EMBL/GenBank/DDBJ databases">
        <authorList>
            <person name="de Groot N.N."/>
        </authorList>
    </citation>
    <scope>NUCLEOTIDE SEQUENCE [LARGE SCALE GENOMIC DNA]</scope>
    <source>
        <strain evidence="11 12">DSM 43019</strain>
    </source>
</reference>
<evidence type="ECO:0000256" key="5">
    <source>
        <dbReference type="ARBA" id="ARBA00022777"/>
    </source>
</evidence>
<dbReference type="Gene3D" id="1.10.510.10">
    <property type="entry name" value="Transferase(Phosphotransferase) domain 1"/>
    <property type="match status" value="1"/>
</dbReference>
<sequence length="729" mass="76324">MFGGSARVVGGRYRLSGWLGRGGMGAVWEAHDTLLGRDVALKEIHLPEDGGGPADPGDPMVRRAFREARAAARLRHRGIVTIHDVVTEGGRPWIVMELVDGPSLAAAVRVQGTLTEQRAADIGLQVVDALRAAHRQGVLHRDVKPANILLGTDRVVLTDFGIAAIDDATSITSTGQMVGSPAFLAPERFNGQPATAATDLWSLGVTLYIAVTGRSPFPGEDLPGTLAAILHRSPEPPAEASALWPVIAGLLAKDPAGRLTADQAHTLLTAVVRAHDEPSRTGAVRRTEATRRDGGQLQPTAVPDGDQPPTTPDDSRPHPATVPDGERPEPATVPDSRPPKTATVPDSRNPQTATVPDGRHPQTVTVPDGRHPQTVTVPDGRHPQTVTVPDREQPRPTAAAPDEEHPQTATISERERPLSATVPEGERLLTGEPTATGDADGRHELSPAPVTPAPAVSDPAAVVPASSRARPAGTMPDSDPRSAEPPIAGPAVATPPRDEPASTVPRTDGPPAGGGRRPPAQRPGGEGVVAPGHPPPVRPAAGHTGNPAGWLDPAAERGGRPFPWQGFWTVVLVVSTVIAAWAIVRTAWREWDRSSAPIVDGDAMSPSPSPSPSGPRDAIPAAFLGAWSGTAKQPIGVVESWRVTITFTASSRTGGFDTSLSCDGTLTVIEPWPTEGEIHLRQKTGSNPRGTCVDAAEVTLRIGGEGRMEMVWQDLGEPLNIATASLTRA</sequence>
<keyword evidence="6 7" id="KW-0067">ATP-binding</keyword>
<evidence type="ECO:0000313" key="12">
    <source>
        <dbReference type="Proteomes" id="UP000199645"/>
    </source>
</evidence>
<feature type="compositionally biased region" description="Low complexity" evidence="8">
    <location>
        <begin position="453"/>
        <end position="472"/>
    </location>
</feature>
<evidence type="ECO:0000256" key="9">
    <source>
        <dbReference type="SAM" id="Phobius"/>
    </source>
</evidence>
<evidence type="ECO:0000256" key="8">
    <source>
        <dbReference type="SAM" id="MobiDB-lite"/>
    </source>
</evidence>
<evidence type="ECO:0000256" key="7">
    <source>
        <dbReference type="PROSITE-ProRule" id="PRU10141"/>
    </source>
</evidence>
<keyword evidence="11" id="KW-0723">Serine/threonine-protein kinase</keyword>
<evidence type="ECO:0000256" key="3">
    <source>
        <dbReference type="ARBA" id="ARBA00022679"/>
    </source>
</evidence>
<dbReference type="PROSITE" id="PS50011">
    <property type="entry name" value="PROTEIN_KINASE_DOM"/>
    <property type="match status" value="1"/>
</dbReference>
<keyword evidence="9" id="KW-0812">Transmembrane</keyword>